<evidence type="ECO:0000313" key="4">
    <source>
        <dbReference type="Proteomes" id="UP000827549"/>
    </source>
</evidence>
<proteinExistence type="predicted"/>
<feature type="transmembrane region" description="Helical" evidence="2">
    <location>
        <begin position="575"/>
        <end position="594"/>
    </location>
</feature>
<sequence length="918" mass="102170">MTIQPSIETLQTVEEGRRAGTTLAWAFNDQNNWVGRALRDAAPPKPDEPLTPPAERALVSWRSHAVGGVLDLEVWASNPTGPVPEGIWGDAPRDVYGAVMVFSAPGKEMKGEPDERNPDSIEMVKSSDPEIGAAAETFFGDLHKLEVKAWGPTAAKDIFSVDFLGTAPWAERKGLAGSLLRKLFERAEREGVEVGLITQTESNMRAKRRLREKRPTDVAQEEEAARGNEPQLSVVDSEPASTVAGHERNHDSAHHGHGSKDEDGERNAVFITHRKEKVHKRLPFRQEPLPYDREVRRRWLAANEEDRGNDVAYWEQAYGPYIAEQHRASEWVSLFYDLVLVAVLSTFSASHEVQEPGAIPVYFSYYVILIRIWTAQLHYDATYEADDTFHRIFKALQIAVMLYIGAASNGWQPGKVLGADYVPQLDAKDQVKHASAASSFLTVVIAFAVSRAFLAFEWLCVILSSRRIGRPSPAPQINAVTLIISCIFSIIAVALHATTQPVASAKVGLFYAGIFVEIVGVWIQPALLIDGPLTPDEYIAERYGALSLIILGEGFITLTKVFGNALVGLGQSHTAYYAQVFLVILVIYNIWNFMFSHFSKHDTVNPMRSFFWEVVHYPLHFGILLLLSAMTNSIIGNSFNDGLSTTMDYYFNIASATLNGTEIPPQVMRSAQHHLNRLSILPSFATEYKLISRYVNQTDPLQSPELMVSQYAGQIILAVASRTGVEVGAEPFRLLEKLVALDTTSANETVAEVGDELVQEVIKELSNEVAQGLLWLYPVAGCVLILIAIRSLLRYKFKGHAQWIVNGTQMLFGVFLALLGLLDLGHRNMWSLVSDELYLTTADTNGHPEVKNSSPLYAIAWHGWALAIVAIVYTLINVFTKVLQALMEWTAVPEGEDKSGRWARLRREATAWFRTWFV</sequence>
<dbReference type="PANTHER" id="PTHR42101">
    <property type="entry name" value="CHROMOSOME 16, WHOLE GENOME SHOTGUN SEQUENCE"/>
    <property type="match status" value="1"/>
</dbReference>
<dbReference type="RefSeq" id="XP_062631317.1">
    <property type="nucleotide sequence ID" value="XM_062775333.1"/>
</dbReference>
<keyword evidence="2" id="KW-0472">Membrane</keyword>
<dbReference type="PANTHER" id="PTHR42101:SF1">
    <property type="entry name" value="LOW TEMPERATURE REQUIREMENT A"/>
    <property type="match status" value="1"/>
</dbReference>
<keyword evidence="2" id="KW-1133">Transmembrane helix</keyword>
<evidence type="ECO:0000256" key="2">
    <source>
        <dbReference type="SAM" id="Phobius"/>
    </source>
</evidence>
<feature type="transmembrane region" description="Helical" evidence="2">
    <location>
        <begin position="440"/>
        <end position="465"/>
    </location>
</feature>
<evidence type="ECO:0000256" key="1">
    <source>
        <dbReference type="SAM" id="MobiDB-lite"/>
    </source>
</evidence>
<feature type="transmembrane region" description="Helical" evidence="2">
    <location>
        <begin position="509"/>
        <end position="531"/>
    </location>
</feature>
<feature type="transmembrane region" description="Helical" evidence="2">
    <location>
        <begin position="477"/>
        <end position="497"/>
    </location>
</feature>
<dbReference type="Proteomes" id="UP000827549">
    <property type="component" value="Chromosome 6"/>
</dbReference>
<dbReference type="GeneID" id="87811957"/>
<name>A0AAF0YIT4_9TREE</name>
<reference evidence="3" key="1">
    <citation type="submission" date="2023-10" db="EMBL/GenBank/DDBJ databases">
        <authorList>
            <person name="Noh H."/>
        </authorList>
    </citation>
    <scope>NUCLEOTIDE SEQUENCE</scope>
    <source>
        <strain evidence="3">DUCC4014</strain>
    </source>
</reference>
<feature type="compositionally biased region" description="Basic and acidic residues" evidence="1">
    <location>
        <begin position="245"/>
        <end position="265"/>
    </location>
</feature>
<accession>A0AAF0YIT4</accession>
<organism evidence="3 4">
    <name type="scientific">Vanrija pseudolonga</name>
    <dbReference type="NCBI Taxonomy" id="143232"/>
    <lineage>
        <taxon>Eukaryota</taxon>
        <taxon>Fungi</taxon>
        <taxon>Dikarya</taxon>
        <taxon>Basidiomycota</taxon>
        <taxon>Agaricomycotina</taxon>
        <taxon>Tremellomycetes</taxon>
        <taxon>Trichosporonales</taxon>
        <taxon>Trichosporonaceae</taxon>
        <taxon>Vanrija</taxon>
    </lineage>
</organism>
<feature type="region of interest" description="Disordered" evidence="1">
    <location>
        <begin position="204"/>
        <end position="265"/>
    </location>
</feature>
<gene>
    <name evidence="3" type="ORF">LOC62_06G008793</name>
</gene>
<feature type="transmembrane region" description="Helical" evidence="2">
    <location>
        <begin position="774"/>
        <end position="792"/>
    </location>
</feature>
<keyword evidence="4" id="KW-1185">Reference proteome</keyword>
<feature type="transmembrane region" description="Helical" evidence="2">
    <location>
        <begin position="804"/>
        <end position="822"/>
    </location>
</feature>
<protein>
    <submittedName>
        <fullName evidence="3">Uncharacterized protein</fullName>
    </submittedName>
</protein>
<feature type="transmembrane region" description="Helical" evidence="2">
    <location>
        <begin position="859"/>
        <end position="879"/>
    </location>
</feature>
<keyword evidence="2" id="KW-0812">Transmembrane</keyword>
<dbReference type="Gene3D" id="3.40.630.30">
    <property type="match status" value="1"/>
</dbReference>
<feature type="transmembrane region" description="Helical" evidence="2">
    <location>
        <begin position="614"/>
        <end position="635"/>
    </location>
</feature>
<feature type="transmembrane region" description="Helical" evidence="2">
    <location>
        <begin position="543"/>
        <end position="563"/>
    </location>
</feature>
<dbReference type="EMBL" id="CP086719">
    <property type="protein sequence ID" value="WOO85291.1"/>
    <property type="molecule type" value="Genomic_DNA"/>
</dbReference>
<dbReference type="AlphaFoldDB" id="A0AAF0YIT4"/>
<evidence type="ECO:0000313" key="3">
    <source>
        <dbReference type="EMBL" id="WOO85291.1"/>
    </source>
</evidence>